<evidence type="ECO:0000313" key="2">
    <source>
        <dbReference type="Proteomes" id="UP000814128"/>
    </source>
</evidence>
<comment type="caution">
    <text evidence="1">The sequence shown here is derived from an EMBL/GenBank/DDBJ whole genome shotgun (WGS) entry which is preliminary data.</text>
</comment>
<dbReference type="EMBL" id="MU273573">
    <property type="protein sequence ID" value="KAI0031619.1"/>
    <property type="molecule type" value="Genomic_DNA"/>
</dbReference>
<organism evidence="1 2">
    <name type="scientific">Vararia minispora EC-137</name>
    <dbReference type="NCBI Taxonomy" id="1314806"/>
    <lineage>
        <taxon>Eukaryota</taxon>
        <taxon>Fungi</taxon>
        <taxon>Dikarya</taxon>
        <taxon>Basidiomycota</taxon>
        <taxon>Agaricomycotina</taxon>
        <taxon>Agaricomycetes</taxon>
        <taxon>Russulales</taxon>
        <taxon>Lachnocladiaceae</taxon>
        <taxon>Vararia</taxon>
    </lineage>
</organism>
<sequence>MSSPQAMPTAIVLNLTSTYGALLIGSYLSFMLWGINAMQIYLYCWNYQADSRLLQISVALAMIFDTLNKYFNVATSWTVLIQRWGDLAALEVNYG</sequence>
<gene>
    <name evidence="1" type="ORF">K488DRAFT_86639</name>
</gene>
<proteinExistence type="predicted"/>
<reference evidence="1" key="1">
    <citation type="submission" date="2021-02" db="EMBL/GenBank/DDBJ databases">
        <authorList>
            <consortium name="DOE Joint Genome Institute"/>
            <person name="Ahrendt S."/>
            <person name="Looney B.P."/>
            <person name="Miyauchi S."/>
            <person name="Morin E."/>
            <person name="Drula E."/>
            <person name="Courty P.E."/>
            <person name="Chicoki N."/>
            <person name="Fauchery L."/>
            <person name="Kohler A."/>
            <person name="Kuo A."/>
            <person name="Labutti K."/>
            <person name="Pangilinan J."/>
            <person name="Lipzen A."/>
            <person name="Riley R."/>
            <person name="Andreopoulos W."/>
            <person name="He G."/>
            <person name="Johnson J."/>
            <person name="Barry K.W."/>
            <person name="Grigoriev I.V."/>
            <person name="Nagy L."/>
            <person name="Hibbett D."/>
            <person name="Henrissat B."/>
            <person name="Matheny P.B."/>
            <person name="Labbe J."/>
            <person name="Martin F."/>
        </authorList>
    </citation>
    <scope>NUCLEOTIDE SEQUENCE</scope>
    <source>
        <strain evidence="1">EC-137</strain>
    </source>
</reference>
<accession>A0ACB8QIQ7</accession>
<name>A0ACB8QIQ7_9AGAM</name>
<keyword evidence="2" id="KW-1185">Reference proteome</keyword>
<reference evidence="1" key="2">
    <citation type="journal article" date="2022" name="New Phytol.">
        <title>Evolutionary transition to the ectomycorrhizal habit in the genomes of a hyperdiverse lineage of mushroom-forming fungi.</title>
        <authorList>
            <person name="Looney B."/>
            <person name="Miyauchi S."/>
            <person name="Morin E."/>
            <person name="Drula E."/>
            <person name="Courty P.E."/>
            <person name="Kohler A."/>
            <person name="Kuo A."/>
            <person name="LaButti K."/>
            <person name="Pangilinan J."/>
            <person name="Lipzen A."/>
            <person name="Riley R."/>
            <person name="Andreopoulos W."/>
            <person name="He G."/>
            <person name="Johnson J."/>
            <person name="Nolan M."/>
            <person name="Tritt A."/>
            <person name="Barry K.W."/>
            <person name="Grigoriev I.V."/>
            <person name="Nagy L.G."/>
            <person name="Hibbett D."/>
            <person name="Henrissat B."/>
            <person name="Matheny P.B."/>
            <person name="Labbe J."/>
            <person name="Martin F.M."/>
        </authorList>
    </citation>
    <scope>NUCLEOTIDE SEQUENCE</scope>
    <source>
        <strain evidence="1">EC-137</strain>
    </source>
</reference>
<protein>
    <submittedName>
        <fullName evidence="1">Uncharacterized protein</fullName>
    </submittedName>
</protein>
<dbReference type="Proteomes" id="UP000814128">
    <property type="component" value="Unassembled WGS sequence"/>
</dbReference>
<evidence type="ECO:0000313" key="1">
    <source>
        <dbReference type="EMBL" id="KAI0031619.1"/>
    </source>
</evidence>